<dbReference type="InterPro" id="IPR016181">
    <property type="entry name" value="Acyl_CoA_acyltransferase"/>
</dbReference>
<dbReference type="CDD" id="cd04301">
    <property type="entry name" value="NAT_SF"/>
    <property type="match status" value="1"/>
</dbReference>
<evidence type="ECO:0000313" key="3">
    <source>
        <dbReference type="Proteomes" id="UP000516057"/>
    </source>
</evidence>
<organism evidence="2 3">
    <name type="scientific">Paenacidovorax monticola</name>
    <dbReference type="NCBI Taxonomy" id="1926868"/>
    <lineage>
        <taxon>Bacteria</taxon>
        <taxon>Pseudomonadati</taxon>
        <taxon>Pseudomonadota</taxon>
        <taxon>Betaproteobacteria</taxon>
        <taxon>Burkholderiales</taxon>
        <taxon>Comamonadaceae</taxon>
        <taxon>Paenacidovorax</taxon>
    </lineage>
</organism>
<dbReference type="InterPro" id="IPR000182">
    <property type="entry name" value="GNAT_dom"/>
</dbReference>
<accession>A0A7H0HDD0</accession>
<name>A0A7H0HDD0_9BURK</name>
<dbReference type="SUPFAM" id="SSF55729">
    <property type="entry name" value="Acyl-CoA N-acyltransferases (Nat)"/>
    <property type="match status" value="1"/>
</dbReference>
<dbReference type="Pfam" id="PF00583">
    <property type="entry name" value="Acetyltransf_1"/>
    <property type="match status" value="1"/>
</dbReference>
<dbReference type="Proteomes" id="UP000516057">
    <property type="component" value="Chromosome"/>
</dbReference>
<reference evidence="2 3" key="1">
    <citation type="submission" date="2020-08" db="EMBL/GenBank/DDBJ databases">
        <title>Genome sequence of Acidovorax monticola KACC 19171T.</title>
        <authorList>
            <person name="Hyun D.-W."/>
            <person name="Bae J.-W."/>
        </authorList>
    </citation>
    <scope>NUCLEOTIDE SEQUENCE [LARGE SCALE GENOMIC DNA]</scope>
    <source>
        <strain evidence="2 3">KACC 19171</strain>
    </source>
</reference>
<dbReference type="Gene3D" id="3.40.630.30">
    <property type="match status" value="1"/>
</dbReference>
<protein>
    <submittedName>
        <fullName evidence="2">GNAT family N-acetyltransferase</fullName>
    </submittedName>
</protein>
<dbReference type="EMBL" id="CP060790">
    <property type="protein sequence ID" value="QNP58546.1"/>
    <property type="molecule type" value="Genomic_DNA"/>
</dbReference>
<dbReference type="RefSeq" id="WP_187735533.1">
    <property type="nucleotide sequence ID" value="NZ_CP060790.1"/>
</dbReference>
<keyword evidence="2" id="KW-0808">Transferase</keyword>
<evidence type="ECO:0000313" key="2">
    <source>
        <dbReference type="EMBL" id="QNP58546.1"/>
    </source>
</evidence>
<dbReference type="KEGG" id="amon:H9L24_16280"/>
<proteinExistence type="predicted"/>
<dbReference type="AlphaFoldDB" id="A0A7H0HDD0"/>
<keyword evidence="3" id="KW-1185">Reference proteome</keyword>
<sequence length="195" mass="20988">MPADWTPRALATADLPGLLAVQLACYGEGFVESAEVFARRLASTANCSLVLERDGQVCAYLAAYRSRLGKVTPLHGGFEAMPVPDTLYLHDMAVLPAFAGQGLARALLVPLWQSARAEGLGHTALVSVQGSQGYWARHGYVERALQDAGQRQHLATYGEGATYMARPLGRPDPPRPARRSSRECAAAWVAWDGVI</sequence>
<gene>
    <name evidence="2" type="ORF">H9L24_16280</name>
</gene>
<dbReference type="PROSITE" id="PS51186">
    <property type="entry name" value="GNAT"/>
    <property type="match status" value="1"/>
</dbReference>
<dbReference type="GO" id="GO:0016747">
    <property type="term" value="F:acyltransferase activity, transferring groups other than amino-acyl groups"/>
    <property type="evidence" value="ECO:0007669"/>
    <property type="project" value="InterPro"/>
</dbReference>
<feature type="domain" description="N-acetyltransferase" evidence="1">
    <location>
        <begin position="5"/>
        <end position="169"/>
    </location>
</feature>
<evidence type="ECO:0000259" key="1">
    <source>
        <dbReference type="PROSITE" id="PS51186"/>
    </source>
</evidence>